<reference evidence="8" key="2">
    <citation type="journal article" date="2018" name="Nat. Commun.">
        <title>Extreme sensitivity to ultraviolet light in the fungal pathogen causing white-nose syndrome of bats.</title>
        <authorList>
            <person name="Palmer J.M."/>
            <person name="Drees K.P."/>
            <person name="Foster J.T."/>
            <person name="Lindner D.L."/>
        </authorList>
    </citation>
    <scope>NUCLEOTIDE SEQUENCE [LARGE SCALE GENOMIC DNA]</scope>
    <source>
        <strain evidence="8">UAMH 10579</strain>
    </source>
</reference>
<keyword evidence="3" id="KW-0378">Hydrolase</keyword>
<dbReference type="InterPro" id="IPR013148">
    <property type="entry name" value="Glyco_hydro_32_N"/>
</dbReference>
<dbReference type="AlphaFoldDB" id="A0A1B8GXL6"/>
<evidence type="ECO:0000256" key="3">
    <source>
        <dbReference type="ARBA" id="ARBA00022801"/>
    </source>
</evidence>
<dbReference type="SMART" id="SM00640">
    <property type="entry name" value="Glyco_32"/>
    <property type="match status" value="1"/>
</dbReference>
<evidence type="ECO:0000256" key="2">
    <source>
        <dbReference type="ARBA" id="ARBA00012758"/>
    </source>
</evidence>
<feature type="region of interest" description="Disordered" evidence="5">
    <location>
        <begin position="69"/>
        <end position="90"/>
    </location>
</feature>
<dbReference type="Proteomes" id="UP000091956">
    <property type="component" value="Unassembled WGS sequence"/>
</dbReference>
<name>A0A1B8GXL6_9PEZI</name>
<dbReference type="PANTHER" id="PTHR43101:SF1">
    <property type="entry name" value="BETA-FRUCTOSIDASE"/>
    <property type="match status" value="1"/>
</dbReference>
<evidence type="ECO:0000259" key="6">
    <source>
        <dbReference type="Pfam" id="PF00251"/>
    </source>
</evidence>
<dbReference type="PANTHER" id="PTHR43101">
    <property type="entry name" value="BETA-FRUCTOSIDASE"/>
    <property type="match status" value="1"/>
</dbReference>
<feature type="domain" description="Glycosyl hydrolase family 32 N-terminal" evidence="6">
    <location>
        <begin position="25"/>
        <end position="324"/>
    </location>
</feature>
<accession>A0A1B8GXL6</accession>
<dbReference type="RefSeq" id="XP_018134324.1">
    <property type="nucleotide sequence ID" value="XM_018270694.2"/>
</dbReference>
<dbReference type="EMBL" id="KV460208">
    <property type="protein sequence ID" value="OBU00592.1"/>
    <property type="molecule type" value="Genomic_DNA"/>
</dbReference>
<gene>
    <name evidence="7" type="ORF">VE01_01168</name>
</gene>
<dbReference type="InterPro" id="IPR023296">
    <property type="entry name" value="Glyco_hydro_beta-prop_sf"/>
</dbReference>
<dbReference type="Pfam" id="PF00251">
    <property type="entry name" value="Glyco_hydro_32N"/>
    <property type="match status" value="1"/>
</dbReference>
<evidence type="ECO:0000313" key="7">
    <source>
        <dbReference type="EMBL" id="OBU00592.1"/>
    </source>
</evidence>
<evidence type="ECO:0000256" key="5">
    <source>
        <dbReference type="SAM" id="MobiDB-lite"/>
    </source>
</evidence>
<dbReference type="InterPro" id="IPR051214">
    <property type="entry name" value="GH32_Enzymes"/>
</dbReference>
<proteinExistence type="inferred from homology"/>
<keyword evidence="8" id="KW-1185">Reference proteome</keyword>
<dbReference type="GeneID" id="28834554"/>
<evidence type="ECO:0000313" key="8">
    <source>
        <dbReference type="Proteomes" id="UP000091956"/>
    </source>
</evidence>
<dbReference type="STRING" id="342668.A0A1B8GXL6"/>
<sequence length="504" mass="56212">MPSKISLTTSIRRPSENTAAADAIPILVDNEYHLFHLSTPPSTIHHPERLRSSWSHLRSKCLTQWERAEQPALSPGESTQSPDADGVWTGSAILGPDGNMHIFYTGYNLAQGGKQVIIHATSNDRIGSQFTKSTQPIHLKSDGGARAAFEDIDFRDPFVLYNEDEKCYWMIVATRLAEGPHWTRGCLALLTSEDLQTWSLEPKPLYAPNDMMCPECPELFQLPNKKWYLVYSRFSAPNAGVVYRVADSPRGPFHAPKDGSGGRLDGRRWYAAKSCPKANDPSKRVFFGWVADQCVADGKWMWGGDMAMPREVMAKEDGTLVVEPIRQALDTVFYAQPSTNLTNTEFEAVGSTATKSFEIKCERPYMITFGIVSSSATSFGLIFGSDSDLSGCYLRFEPTFDGRYTVSLATAPAPFDDFWADQYKIYLPRGVDGPTIVRHDNIKIDKPVTILRSRDVLEVFVGGRSLSYRLPQQSSSTKGGETRLFVEDGRVEYSDFKVIEGADY</sequence>
<evidence type="ECO:0000256" key="1">
    <source>
        <dbReference type="ARBA" id="ARBA00009902"/>
    </source>
</evidence>
<dbReference type="InterPro" id="IPR001362">
    <property type="entry name" value="Glyco_hydro_32"/>
</dbReference>
<dbReference type="GO" id="GO:0004564">
    <property type="term" value="F:beta-fructofuranosidase activity"/>
    <property type="evidence" value="ECO:0007669"/>
    <property type="project" value="UniProtKB-EC"/>
</dbReference>
<keyword evidence="4" id="KW-0326">Glycosidase</keyword>
<dbReference type="SUPFAM" id="SSF75005">
    <property type="entry name" value="Arabinanase/levansucrase/invertase"/>
    <property type="match status" value="1"/>
</dbReference>
<dbReference type="OrthoDB" id="202537at2759"/>
<protein>
    <recommendedName>
        <fullName evidence="2">beta-fructofuranosidase</fullName>
        <ecNumber evidence="2">3.2.1.26</ecNumber>
    </recommendedName>
</protein>
<evidence type="ECO:0000256" key="4">
    <source>
        <dbReference type="ARBA" id="ARBA00023295"/>
    </source>
</evidence>
<reference evidence="7 8" key="1">
    <citation type="submission" date="2016-03" db="EMBL/GenBank/DDBJ databases">
        <title>Comparative genomics of Pseudogymnoascus destructans, the fungus causing white-nose syndrome of bats.</title>
        <authorList>
            <person name="Palmer J.M."/>
            <person name="Drees K.P."/>
            <person name="Foster J.T."/>
            <person name="Lindner D.L."/>
        </authorList>
    </citation>
    <scope>NUCLEOTIDE SEQUENCE [LARGE SCALE GENOMIC DNA]</scope>
    <source>
        <strain evidence="7 8">UAMH 10579</strain>
    </source>
</reference>
<comment type="similarity">
    <text evidence="1">Belongs to the glycosyl hydrolase 32 family.</text>
</comment>
<organism evidence="7 8">
    <name type="scientific">Pseudogymnoascus verrucosus</name>
    <dbReference type="NCBI Taxonomy" id="342668"/>
    <lineage>
        <taxon>Eukaryota</taxon>
        <taxon>Fungi</taxon>
        <taxon>Dikarya</taxon>
        <taxon>Ascomycota</taxon>
        <taxon>Pezizomycotina</taxon>
        <taxon>Leotiomycetes</taxon>
        <taxon>Thelebolales</taxon>
        <taxon>Thelebolaceae</taxon>
        <taxon>Pseudogymnoascus</taxon>
    </lineage>
</organism>
<dbReference type="GO" id="GO:0005975">
    <property type="term" value="P:carbohydrate metabolic process"/>
    <property type="evidence" value="ECO:0007669"/>
    <property type="project" value="InterPro"/>
</dbReference>
<dbReference type="Gene3D" id="2.115.10.20">
    <property type="entry name" value="Glycosyl hydrolase domain, family 43"/>
    <property type="match status" value="1"/>
</dbReference>
<dbReference type="CDD" id="cd08995">
    <property type="entry name" value="GH32_EcAec43-like"/>
    <property type="match status" value="1"/>
</dbReference>
<dbReference type="EC" id="3.2.1.26" evidence="2"/>